<dbReference type="EMBL" id="AHAT01003672">
    <property type="status" value="NOT_ANNOTATED_CDS"/>
    <property type="molecule type" value="Genomic_DNA"/>
</dbReference>
<feature type="domain" description="BTB" evidence="7">
    <location>
        <begin position="41"/>
        <end position="108"/>
    </location>
</feature>
<sequence length="600" mass="66742">TSLRFYPSSRQSLQRKCFHNINNLIFFTQGFRELWEAGCLCDIRLVAEDETFPAHRSVLAAASCYFRVMFTTDMKERNMDSVELKGISAGGLKCALDFIYTSQLVSDLESLEDALITSTHLQIPHMTACCAELLQSSLTADNFLEILSLSSRYDLASLKGECLAFISQNLDVILKTGESSLLQMDADGIWGLLRRDDVSPRVSETALLELVLKWVEYDLDRRQPYTELLLQEVRLGLIFPPGCGFEGDLGAAAELVKALPKGQAYLDMLSEQCLGLQTDSPVRNWFRIRSTRKAVLATCGKTTGSRECSDRGQTSQTWRTIAHVEGMYNHCAVVLNDYLYIIGGQNSWFNTNHEEEATACVRRYDPRFDKWTRLADMHVRRRRFHCSALGDRIYAVGGRGEGGILSSSECYSPAEDKWTHIRALPCPLSSHAGAAYSNRLYVCGGSSGEIFSNAMYQYSPELDEWTPLPPLRYARGFHSMSPAGDKIYVMAGQARSYSDVLVTECYCPASRQWTELSPLPVGHSQHGAAALGSSIYIMGGFSWTEEGFLSSVHVYDREADAWRAGPQLPRPLVGVASGTLTLPHALRGKGDTTEPEPEPS</sequence>
<dbReference type="Pfam" id="PF01344">
    <property type="entry name" value="Kelch_1"/>
    <property type="match status" value="1"/>
</dbReference>
<evidence type="ECO:0000256" key="1">
    <source>
        <dbReference type="ARBA" id="ARBA00003098"/>
    </source>
</evidence>
<dbReference type="GO" id="GO:0097602">
    <property type="term" value="F:cullin family protein binding"/>
    <property type="evidence" value="ECO:0000318"/>
    <property type="project" value="GO_Central"/>
</dbReference>
<evidence type="ECO:0000256" key="4">
    <source>
        <dbReference type="ARBA" id="ARBA00022441"/>
    </source>
</evidence>
<accession>W5MYV2</accession>
<name>W5MYV2_LEPOC</name>
<comment type="pathway">
    <text evidence="2">Protein modification; protein ubiquitination.</text>
</comment>
<comment type="function">
    <text evidence="1">Probable substrate-specific adapter of an E3 ubiquitin-protein ligase complex which mediates the ubiquitination and subsequent proteasomal degradation of target proteins.</text>
</comment>
<dbReference type="SMART" id="SM00225">
    <property type="entry name" value="BTB"/>
    <property type="match status" value="1"/>
</dbReference>
<evidence type="ECO:0000313" key="9">
    <source>
        <dbReference type="Proteomes" id="UP000018468"/>
    </source>
</evidence>
<reference evidence="9" key="1">
    <citation type="submission" date="2011-12" db="EMBL/GenBank/DDBJ databases">
        <title>The Draft Genome of Lepisosteus oculatus.</title>
        <authorList>
            <consortium name="The Broad Institute Genome Assembly &amp; Analysis Group"/>
            <consortium name="Computational R&amp;D Group"/>
            <consortium name="and Sequencing Platform"/>
            <person name="Di Palma F."/>
            <person name="Alfoldi J."/>
            <person name="Johnson J."/>
            <person name="Berlin A."/>
            <person name="Gnerre S."/>
            <person name="Jaffe D."/>
            <person name="MacCallum I."/>
            <person name="Young S."/>
            <person name="Walker B.J."/>
            <person name="Lander E.S."/>
            <person name="Lindblad-Toh K."/>
        </authorList>
    </citation>
    <scope>NUCLEOTIDE SEQUENCE [LARGE SCALE GENOMIC DNA]</scope>
</reference>
<dbReference type="Pfam" id="PF00651">
    <property type="entry name" value="BTB"/>
    <property type="match status" value="1"/>
</dbReference>
<dbReference type="EMBL" id="AHAT01003671">
    <property type="status" value="NOT_ANNOTATED_CDS"/>
    <property type="molecule type" value="Genomic_DNA"/>
</dbReference>
<dbReference type="Pfam" id="PF24681">
    <property type="entry name" value="Kelch_KLHDC2_KLHL20_DRC7"/>
    <property type="match status" value="1"/>
</dbReference>
<keyword evidence="6" id="KW-0833">Ubl conjugation pathway</keyword>
<dbReference type="SUPFAM" id="SSF117281">
    <property type="entry name" value="Kelch motif"/>
    <property type="match status" value="1"/>
</dbReference>
<dbReference type="PIRSF" id="PIRSF037037">
    <property type="entry name" value="Kelch-like_protein_gigaxonin"/>
    <property type="match status" value="1"/>
</dbReference>
<dbReference type="SMART" id="SM00612">
    <property type="entry name" value="Kelch"/>
    <property type="match status" value="5"/>
</dbReference>
<dbReference type="GeneTree" id="ENSGT00940000165068"/>
<dbReference type="Gene3D" id="2.120.10.80">
    <property type="entry name" value="Kelch-type beta propeller"/>
    <property type="match status" value="2"/>
</dbReference>
<dbReference type="Bgee" id="ENSLOCG00000011043">
    <property type="expression patterns" value="Expressed in ovary and 13 other cell types or tissues"/>
</dbReference>
<organism evidence="8 9">
    <name type="scientific">Lepisosteus oculatus</name>
    <name type="common">Spotted gar</name>
    <dbReference type="NCBI Taxonomy" id="7918"/>
    <lineage>
        <taxon>Eukaryota</taxon>
        <taxon>Metazoa</taxon>
        <taxon>Chordata</taxon>
        <taxon>Craniata</taxon>
        <taxon>Vertebrata</taxon>
        <taxon>Euteleostomi</taxon>
        <taxon>Actinopterygii</taxon>
        <taxon>Neopterygii</taxon>
        <taxon>Holostei</taxon>
        <taxon>Semionotiformes</taxon>
        <taxon>Lepisosteidae</taxon>
        <taxon>Lepisosteus</taxon>
    </lineage>
</organism>
<evidence type="ECO:0000256" key="6">
    <source>
        <dbReference type="ARBA" id="ARBA00022786"/>
    </source>
</evidence>
<dbReference type="InterPro" id="IPR017096">
    <property type="entry name" value="BTB-kelch_protein"/>
</dbReference>
<dbReference type="eggNOG" id="KOG4441">
    <property type="taxonomic scope" value="Eukaryota"/>
</dbReference>
<dbReference type="PROSITE" id="PS50097">
    <property type="entry name" value="BTB"/>
    <property type="match status" value="1"/>
</dbReference>
<keyword evidence="4" id="KW-0880">Kelch repeat</keyword>
<dbReference type="Ensembl" id="ENSLOCT00000013590.1">
    <property type="protein sequence ID" value="ENSLOCP00000013561.1"/>
    <property type="gene ID" value="ENSLOCG00000011043.1"/>
</dbReference>
<evidence type="ECO:0000256" key="2">
    <source>
        <dbReference type="ARBA" id="ARBA00004906"/>
    </source>
</evidence>
<evidence type="ECO:0000256" key="5">
    <source>
        <dbReference type="ARBA" id="ARBA00022737"/>
    </source>
</evidence>
<dbReference type="OMA" id="WFRIRST"/>
<keyword evidence="5" id="KW-0677">Repeat</keyword>
<dbReference type="Pfam" id="PF07707">
    <property type="entry name" value="BACK"/>
    <property type="match status" value="1"/>
</dbReference>
<dbReference type="Gene3D" id="1.25.40.420">
    <property type="match status" value="1"/>
</dbReference>
<dbReference type="AlphaFoldDB" id="W5MYV2"/>
<reference evidence="8" key="3">
    <citation type="submission" date="2025-09" db="UniProtKB">
        <authorList>
            <consortium name="Ensembl"/>
        </authorList>
    </citation>
    <scope>IDENTIFICATION</scope>
</reference>
<keyword evidence="9" id="KW-1185">Reference proteome</keyword>
<dbReference type="HOGENOM" id="CLU_004253_14_3_1"/>
<dbReference type="InterPro" id="IPR011705">
    <property type="entry name" value="BACK"/>
</dbReference>
<dbReference type="STRING" id="7918.ENSLOCP00000013561"/>
<dbReference type="InterPro" id="IPR000210">
    <property type="entry name" value="BTB/POZ_dom"/>
</dbReference>
<dbReference type="Proteomes" id="UP000018468">
    <property type="component" value="Linkage group LG17"/>
</dbReference>
<protein>
    <recommendedName>
        <fullName evidence="3">Kelch-like protein 36</fullName>
    </recommendedName>
</protein>
<dbReference type="EMBL" id="AHAT01003670">
    <property type="status" value="NOT_ANNOTATED_CDS"/>
    <property type="molecule type" value="Genomic_DNA"/>
</dbReference>
<dbReference type="InParanoid" id="W5MYV2"/>
<dbReference type="InterPro" id="IPR006652">
    <property type="entry name" value="Kelch_1"/>
</dbReference>
<dbReference type="Gene3D" id="3.30.710.10">
    <property type="entry name" value="Potassium Channel Kv1.1, Chain A"/>
    <property type="match status" value="1"/>
</dbReference>
<dbReference type="PANTHER" id="PTHR45632">
    <property type="entry name" value="LD33804P"/>
    <property type="match status" value="1"/>
</dbReference>
<evidence type="ECO:0000259" key="7">
    <source>
        <dbReference type="PROSITE" id="PS50097"/>
    </source>
</evidence>
<dbReference type="InterPro" id="IPR015915">
    <property type="entry name" value="Kelch-typ_b-propeller"/>
</dbReference>
<dbReference type="InterPro" id="IPR011333">
    <property type="entry name" value="SKP1/BTB/POZ_sf"/>
</dbReference>
<dbReference type="SMART" id="SM00875">
    <property type="entry name" value="BACK"/>
    <property type="match status" value="1"/>
</dbReference>
<evidence type="ECO:0000256" key="3">
    <source>
        <dbReference type="ARBA" id="ARBA00019802"/>
    </source>
</evidence>
<proteinExistence type="predicted"/>
<dbReference type="PANTHER" id="PTHR45632:SF4">
    <property type="entry name" value="KELCH-LIKE PROTEIN 36"/>
    <property type="match status" value="1"/>
</dbReference>
<evidence type="ECO:0000313" key="8">
    <source>
        <dbReference type="Ensembl" id="ENSLOCP00000013561.1"/>
    </source>
</evidence>
<reference evidence="8" key="2">
    <citation type="submission" date="2025-08" db="UniProtKB">
        <authorList>
            <consortium name="Ensembl"/>
        </authorList>
    </citation>
    <scope>IDENTIFICATION</scope>
</reference>
<dbReference type="SUPFAM" id="SSF54695">
    <property type="entry name" value="POZ domain"/>
    <property type="match status" value="1"/>
</dbReference>